<dbReference type="RefSeq" id="WP_201659273.1">
    <property type="nucleotide sequence ID" value="NZ_CAJHCS010000034.1"/>
</dbReference>
<evidence type="ECO:0000313" key="2">
    <source>
        <dbReference type="Proteomes" id="UP001494588"/>
    </source>
</evidence>
<organism evidence="1 2">
    <name type="scientific">Paraburkholderia sabiae</name>
    <dbReference type="NCBI Taxonomy" id="273251"/>
    <lineage>
        <taxon>Bacteria</taxon>
        <taxon>Pseudomonadati</taxon>
        <taxon>Pseudomonadota</taxon>
        <taxon>Betaproteobacteria</taxon>
        <taxon>Burkholderiales</taxon>
        <taxon>Burkholderiaceae</taxon>
        <taxon>Paraburkholderia</taxon>
    </lineage>
</organism>
<name>A0ABU9QM00_9BURK</name>
<comment type="caution">
    <text evidence="1">The sequence shown here is derived from an EMBL/GenBank/DDBJ whole genome shotgun (WGS) entry which is preliminary data.</text>
</comment>
<sequence>MGERKRQLPPFLVGVVSEDLYLRWLLRKAQAHVGRDRARGMTASGAQYRDAIHSAVLASEGRDHYTGERLDWHLISKYANAEYQAGRHHYKAGFALLPTVDHFEASASAASFKICAWRTNDAKNDLSVDGFLALCARVLEHAGYRVEAPKDEQRPRVRRVKTRPLRRLPVNRRVEMRN</sequence>
<dbReference type="EMBL" id="JAZHGC010000037">
    <property type="protein sequence ID" value="MEM5290506.1"/>
    <property type="molecule type" value="Genomic_DNA"/>
</dbReference>
<proteinExistence type="predicted"/>
<dbReference type="Proteomes" id="UP001494588">
    <property type="component" value="Unassembled WGS sequence"/>
</dbReference>
<accession>A0ABU9QM00</accession>
<protein>
    <submittedName>
        <fullName evidence="1">Uncharacterized protein</fullName>
    </submittedName>
</protein>
<reference evidence="1 2" key="1">
    <citation type="submission" date="2024-01" db="EMBL/GenBank/DDBJ databases">
        <title>The diversity of rhizobia nodulating Mimosa spp. in eleven states of Brazil covering several biomes is determined by host plant, location, and edaphic factors.</title>
        <authorList>
            <person name="Rouws L."/>
            <person name="Barauna A."/>
            <person name="Beukes C."/>
            <person name="De Faria S.M."/>
            <person name="Gross E."/>
            <person name="Dos Reis Junior F.B."/>
            <person name="Simon M."/>
            <person name="Maluk M."/>
            <person name="Odee D.W."/>
            <person name="Kenicer G."/>
            <person name="Young J.P.W."/>
            <person name="Reis V.M."/>
            <person name="Zilli J."/>
            <person name="James E.K."/>
        </authorList>
    </citation>
    <scope>NUCLEOTIDE SEQUENCE [LARGE SCALE GENOMIC DNA]</scope>
    <source>
        <strain evidence="1 2">JPY77</strain>
    </source>
</reference>
<gene>
    <name evidence="1" type="ORF">V4C55_32770</name>
</gene>
<evidence type="ECO:0000313" key="1">
    <source>
        <dbReference type="EMBL" id="MEM5290506.1"/>
    </source>
</evidence>
<keyword evidence="2" id="KW-1185">Reference proteome</keyword>